<name>A0A1E1LJ92_9HELO</name>
<comment type="similarity">
    <text evidence="2">Belongs to the threonine aldolase family.</text>
</comment>
<dbReference type="InterPro" id="IPR015421">
    <property type="entry name" value="PyrdxlP-dep_Trfase_major"/>
</dbReference>
<dbReference type="Pfam" id="PF01212">
    <property type="entry name" value="Beta_elim_lyase"/>
    <property type="match status" value="1"/>
</dbReference>
<dbReference type="FunFam" id="3.40.640.10:FF:000030">
    <property type="entry name" value="Low-specificity L-threonine aldolase"/>
    <property type="match status" value="1"/>
</dbReference>
<dbReference type="InterPro" id="IPR023603">
    <property type="entry name" value="Low_specificity_L-TA-like"/>
</dbReference>
<feature type="modified residue" description="N6-(pyridoxal phosphate)lysine" evidence="5">
    <location>
        <position position="185"/>
    </location>
</feature>
<protein>
    <submittedName>
        <fullName evidence="7">Related to threonine aldolase</fullName>
    </submittedName>
</protein>
<evidence type="ECO:0000256" key="5">
    <source>
        <dbReference type="PIRSR" id="PIRSR017617-1"/>
    </source>
</evidence>
<dbReference type="PIRSF" id="PIRSF017617">
    <property type="entry name" value="Thr_aldolase"/>
    <property type="match status" value="1"/>
</dbReference>
<accession>A0A1E1LJ92</accession>
<feature type="domain" description="Aromatic amino acid beta-eliminating lyase/threonine aldolase" evidence="6">
    <location>
        <begin position="3"/>
        <end position="271"/>
    </location>
</feature>
<dbReference type="GO" id="GO:0006567">
    <property type="term" value="P:L-threonine catabolic process"/>
    <property type="evidence" value="ECO:0007669"/>
    <property type="project" value="TreeGrafter"/>
</dbReference>
<keyword evidence="4" id="KW-0456">Lyase</keyword>
<dbReference type="InParanoid" id="A0A1E1LJ92"/>
<dbReference type="Proteomes" id="UP000178129">
    <property type="component" value="Unassembled WGS sequence"/>
</dbReference>
<comment type="caution">
    <text evidence="7">The sequence shown here is derived from an EMBL/GenBank/DDBJ whole genome shotgun (WGS) entry which is preliminary data.</text>
</comment>
<dbReference type="FunCoup" id="A0A1E1LJ92">
    <property type="interactions" value="954"/>
</dbReference>
<keyword evidence="8" id="KW-1185">Reference proteome</keyword>
<evidence type="ECO:0000256" key="4">
    <source>
        <dbReference type="ARBA" id="ARBA00023239"/>
    </source>
</evidence>
<evidence type="ECO:0000256" key="2">
    <source>
        <dbReference type="ARBA" id="ARBA00006966"/>
    </source>
</evidence>
<reference evidence="8" key="1">
    <citation type="submission" date="2016-03" db="EMBL/GenBank/DDBJ databases">
        <authorList>
            <person name="Ploux O."/>
        </authorList>
    </citation>
    <scope>NUCLEOTIDE SEQUENCE [LARGE SCALE GENOMIC DNA]</scope>
    <source>
        <strain evidence="8">UK7</strain>
    </source>
</reference>
<evidence type="ECO:0000313" key="8">
    <source>
        <dbReference type="Proteomes" id="UP000178129"/>
    </source>
</evidence>
<dbReference type="PANTHER" id="PTHR48097:SF9">
    <property type="entry name" value="L-THREONINE ALDOLASE"/>
    <property type="match status" value="1"/>
</dbReference>
<proteinExistence type="inferred from homology"/>
<dbReference type="Gene3D" id="3.40.640.10">
    <property type="entry name" value="Type I PLP-dependent aspartate aminotransferase-like (Major domain)"/>
    <property type="match status" value="1"/>
</dbReference>
<evidence type="ECO:0000259" key="6">
    <source>
        <dbReference type="Pfam" id="PF01212"/>
    </source>
</evidence>
<dbReference type="PANTHER" id="PTHR48097">
    <property type="entry name" value="L-THREONINE ALDOLASE-RELATED"/>
    <property type="match status" value="1"/>
</dbReference>
<dbReference type="EMBL" id="FJUW01000056">
    <property type="protein sequence ID" value="CZT10582.1"/>
    <property type="molecule type" value="Genomic_DNA"/>
</dbReference>
<dbReference type="GO" id="GO:0006545">
    <property type="term" value="P:glycine biosynthetic process"/>
    <property type="evidence" value="ECO:0007669"/>
    <property type="project" value="TreeGrafter"/>
</dbReference>
<evidence type="ECO:0000313" key="7">
    <source>
        <dbReference type="EMBL" id="CZT10582.1"/>
    </source>
</evidence>
<dbReference type="GO" id="GO:0005829">
    <property type="term" value="C:cytosol"/>
    <property type="evidence" value="ECO:0007669"/>
    <property type="project" value="TreeGrafter"/>
</dbReference>
<comment type="cofactor">
    <cofactor evidence="1">
        <name>pyridoxal 5'-phosphate</name>
        <dbReference type="ChEBI" id="CHEBI:597326"/>
    </cofactor>
</comment>
<gene>
    <name evidence="7" type="ORF">RCO7_07541</name>
</gene>
<dbReference type="InterPro" id="IPR015424">
    <property type="entry name" value="PyrdxlP-dep_Trfase"/>
</dbReference>
<evidence type="ECO:0000256" key="1">
    <source>
        <dbReference type="ARBA" id="ARBA00001933"/>
    </source>
</evidence>
<dbReference type="InterPro" id="IPR001597">
    <property type="entry name" value="ArAA_b-elim_lyase/Thr_aldolase"/>
</dbReference>
<sequence>MKMLLAIMRTTLQDDVYREDATTSSLEKHVADLAGHEAGLFVISGTMANQLALRTHRNQPPQGLLCDARSHIVHWEAGGIANTGAMIQNARAANGEYLTLEDIKAKAVLSDDVHKCPTSVISLENTIAGLVHPLSETRRICSWARENEIKLHVDGARLWEAVAAGTGTLKDHAECYDSVSVDFSKGLGAPMGAMILGNEKFISRARRIRKGIGGGMRQSGVLSAAAWAALDNIGNLPDVHRQAKIVADMWTRRGGKLRRRTETNLVWVDLEDEERFRQIGHRYGIQVDGCRIALHYQISSEGVHRLGRVFDDILSSGDLERID</sequence>
<dbReference type="SUPFAM" id="SSF53383">
    <property type="entry name" value="PLP-dependent transferases"/>
    <property type="match status" value="1"/>
</dbReference>
<evidence type="ECO:0000256" key="3">
    <source>
        <dbReference type="ARBA" id="ARBA00022898"/>
    </source>
</evidence>
<dbReference type="STRING" id="914237.A0A1E1LJ92"/>
<dbReference type="AlphaFoldDB" id="A0A1E1LJ92"/>
<organism evidence="7 8">
    <name type="scientific">Rhynchosporium graminicola</name>
    <dbReference type="NCBI Taxonomy" id="2792576"/>
    <lineage>
        <taxon>Eukaryota</taxon>
        <taxon>Fungi</taxon>
        <taxon>Dikarya</taxon>
        <taxon>Ascomycota</taxon>
        <taxon>Pezizomycotina</taxon>
        <taxon>Leotiomycetes</taxon>
        <taxon>Helotiales</taxon>
        <taxon>Ploettnerulaceae</taxon>
        <taxon>Rhynchosporium</taxon>
    </lineage>
</organism>
<dbReference type="GO" id="GO:0008732">
    <property type="term" value="F:L-allo-threonine aldolase activity"/>
    <property type="evidence" value="ECO:0007669"/>
    <property type="project" value="TreeGrafter"/>
</dbReference>
<keyword evidence="3" id="KW-0663">Pyridoxal phosphate</keyword>